<dbReference type="Gene3D" id="2.80.10.50">
    <property type="match status" value="1"/>
</dbReference>
<organism evidence="2 3">
    <name type="scientific">Corallococcus carmarthensis</name>
    <dbReference type="NCBI Taxonomy" id="2316728"/>
    <lineage>
        <taxon>Bacteria</taxon>
        <taxon>Pseudomonadati</taxon>
        <taxon>Myxococcota</taxon>
        <taxon>Myxococcia</taxon>
        <taxon>Myxococcales</taxon>
        <taxon>Cystobacterineae</taxon>
        <taxon>Myxococcaceae</taxon>
        <taxon>Corallococcus</taxon>
    </lineage>
</organism>
<keyword evidence="1" id="KW-0732">Signal</keyword>
<proteinExistence type="predicted"/>
<dbReference type="Proteomes" id="UP000268313">
    <property type="component" value="Unassembled WGS sequence"/>
</dbReference>
<sequence length="575" mass="61632">MARPGPGRERVMMALRNAGTALLVLALSGAAFAEEEIWSPYDKFNAPNEDCELVALVPAPKGAWGVVGHTCNRLNGEPVGSLVVIDALGKRDTSPVSVALEAASDRDRMKELVQLLAVPSGGYIATYHSRDAKAPSGESGPADVAHVLIRHTAKGARAEAFNQKVQQALLEKVGASSFIITAEVDAKSRLIVAASTPDEAYLKEAPLWLLRFTPDGALDRAQRFDSNLRQLRLGWYVLKQVRARADGGLFLSGRFIAEGRRTEIPVLALNAEWKPDTRFNTPLISWLMEDEGGLELSLIAPGPGGSVVGVGELSQGDTRAHVVRLTSGGRLDPAFQPFRQEGEYPQGRFMFVPQMGMGPGGSIVLAQNNIPVVDPPQGPWRAPGLVRLKADGSVDARFQAGLGTGLRYRKAAEAVKQNPDTSGFLSLVAAMPDGSVVVHGLFDELAGQKVTPPLRLAADGTRVPAFQARFETVLPPKIQVPNATTSAFFQADGKPHYIACSRGGEMTETFLYWLQGDIWGHTPSCGVHLGGHFATPAGAWQHCDARVRRAQAQGARCVETKQDPLAHHRPGSGTP</sequence>
<evidence type="ECO:0000256" key="1">
    <source>
        <dbReference type="SAM" id="SignalP"/>
    </source>
</evidence>
<keyword evidence="3" id="KW-1185">Reference proteome</keyword>
<feature type="signal peptide" evidence="1">
    <location>
        <begin position="1"/>
        <end position="33"/>
    </location>
</feature>
<reference evidence="3" key="1">
    <citation type="submission" date="2018-09" db="EMBL/GenBank/DDBJ databases">
        <authorList>
            <person name="Livingstone P.G."/>
            <person name="Whitworth D.E."/>
        </authorList>
    </citation>
    <scope>NUCLEOTIDE SEQUENCE [LARGE SCALE GENOMIC DNA]</scope>
    <source>
        <strain evidence="3">CA043D</strain>
    </source>
</reference>
<comment type="caution">
    <text evidence="2">The sequence shown here is derived from an EMBL/GenBank/DDBJ whole genome shotgun (WGS) entry which is preliminary data.</text>
</comment>
<dbReference type="Pfam" id="PF17164">
    <property type="entry name" value="DUF5122"/>
    <property type="match status" value="1"/>
</dbReference>
<name>A0A3A8KA38_9BACT</name>
<dbReference type="AlphaFoldDB" id="A0A3A8KA38"/>
<gene>
    <name evidence="2" type="ORF">D7X32_09710</name>
</gene>
<dbReference type="InterPro" id="IPR013431">
    <property type="entry name" value="Delta_60_rpt"/>
</dbReference>
<accession>A0A3A8KA38</accession>
<evidence type="ECO:0000313" key="2">
    <source>
        <dbReference type="EMBL" id="RKH04860.1"/>
    </source>
</evidence>
<feature type="chain" id="PRO_5017349447" evidence="1">
    <location>
        <begin position="34"/>
        <end position="575"/>
    </location>
</feature>
<protein>
    <submittedName>
        <fullName evidence="2">Uncharacterized protein</fullName>
    </submittedName>
</protein>
<dbReference type="EMBL" id="RAWE01000024">
    <property type="protein sequence ID" value="RKH04860.1"/>
    <property type="molecule type" value="Genomic_DNA"/>
</dbReference>
<evidence type="ECO:0000313" key="3">
    <source>
        <dbReference type="Proteomes" id="UP000268313"/>
    </source>
</evidence>